<feature type="compositionally biased region" description="Basic and acidic residues" evidence="1">
    <location>
        <begin position="14"/>
        <end position="25"/>
    </location>
</feature>
<evidence type="ECO:0000256" key="1">
    <source>
        <dbReference type="SAM" id="MobiDB-lite"/>
    </source>
</evidence>
<dbReference type="EMBL" id="OW240914">
    <property type="protein sequence ID" value="CAH2274422.1"/>
    <property type="molecule type" value="Genomic_DNA"/>
</dbReference>
<evidence type="ECO:0000313" key="3">
    <source>
        <dbReference type="Proteomes" id="UP001295444"/>
    </source>
</evidence>
<feature type="region of interest" description="Disordered" evidence="1">
    <location>
        <begin position="1"/>
        <end position="91"/>
    </location>
</feature>
<name>A0AAD1RPJ0_PELCU</name>
<sequence length="91" mass="9630">MAPPKAQRASDFFRQGRRDKTRPEQDGGGSHSPMPASDQGSDTEALQPPTGDISISETKMAAELLHEGGLTTGGERHPQRGALGGEPPQRP</sequence>
<gene>
    <name evidence="2" type="ORF">PECUL_23A047041</name>
</gene>
<organism evidence="2 3">
    <name type="scientific">Pelobates cultripes</name>
    <name type="common">Western spadefoot toad</name>
    <dbReference type="NCBI Taxonomy" id="61616"/>
    <lineage>
        <taxon>Eukaryota</taxon>
        <taxon>Metazoa</taxon>
        <taxon>Chordata</taxon>
        <taxon>Craniata</taxon>
        <taxon>Vertebrata</taxon>
        <taxon>Euteleostomi</taxon>
        <taxon>Amphibia</taxon>
        <taxon>Batrachia</taxon>
        <taxon>Anura</taxon>
        <taxon>Pelobatoidea</taxon>
        <taxon>Pelobatidae</taxon>
        <taxon>Pelobates</taxon>
    </lineage>
</organism>
<evidence type="ECO:0000313" key="2">
    <source>
        <dbReference type="EMBL" id="CAH2274422.1"/>
    </source>
</evidence>
<protein>
    <submittedName>
        <fullName evidence="2">Uncharacterized protein</fullName>
    </submittedName>
</protein>
<keyword evidence="3" id="KW-1185">Reference proteome</keyword>
<reference evidence="2" key="1">
    <citation type="submission" date="2022-03" db="EMBL/GenBank/DDBJ databases">
        <authorList>
            <person name="Alioto T."/>
            <person name="Alioto T."/>
            <person name="Gomez Garrido J."/>
        </authorList>
    </citation>
    <scope>NUCLEOTIDE SEQUENCE</scope>
</reference>
<proteinExistence type="predicted"/>
<accession>A0AAD1RPJ0</accession>
<dbReference type="Proteomes" id="UP001295444">
    <property type="component" value="Chromosome 03"/>
</dbReference>
<dbReference type="AlphaFoldDB" id="A0AAD1RPJ0"/>